<dbReference type="InterPro" id="IPR014457">
    <property type="entry name" value="UCP010260"/>
</dbReference>
<reference evidence="3 4" key="1">
    <citation type="submission" date="2024-09" db="EMBL/GenBank/DDBJ databases">
        <authorList>
            <person name="Sun Q."/>
            <person name="Mori K."/>
        </authorList>
    </citation>
    <scope>NUCLEOTIDE SEQUENCE [LARGE SCALE GENOMIC DNA]</scope>
    <source>
        <strain evidence="3 4">TBRC 3947</strain>
    </source>
</reference>
<evidence type="ECO:0000259" key="2">
    <source>
        <dbReference type="Pfam" id="PF09348"/>
    </source>
</evidence>
<feature type="region of interest" description="Disordered" evidence="1">
    <location>
        <begin position="1"/>
        <end position="23"/>
    </location>
</feature>
<protein>
    <submittedName>
        <fullName evidence="3">DUF1990 family protein</fullName>
    </submittedName>
</protein>
<dbReference type="Pfam" id="PF09348">
    <property type="entry name" value="DUF1990"/>
    <property type="match status" value="1"/>
</dbReference>
<dbReference type="PANTHER" id="PTHR34202">
    <property type="entry name" value="UPF0548 PROTEIN"/>
    <property type="match status" value="1"/>
</dbReference>
<evidence type="ECO:0000313" key="4">
    <source>
        <dbReference type="Proteomes" id="UP001589867"/>
    </source>
</evidence>
<dbReference type="RefSeq" id="WP_377255391.1">
    <property type="nucleotide sequence ID" value="NZ_JBHLUH010000058.1"/>
</dbReference>
<evidence type="ECO:0000313" key="3">
    <source>
        <dbReference type="EMBL" id="MFC0531267.1"/>
    </source>
</evidence>
<proteinExistence type="predicted"/>
<keyword evidence="4" id="KW-1185">Reference proteome</keyword>
<dbReference type="PANTHER" id="PTHR34202:SF1">
    <property type="entry name" value="UPF0548 PROTEIN"/>
    <property type="match status" value="1"/>
</dbReference>
<dbReference type="EMBL" id="JBHLUH010000058">
    <property type="protein sequence ID" value="MFC0531267.1"/>
    <property type="molecule type" value="Genomic_DNA"/>
</dbReference>
<evidence type="ECO:0000256" key="1">
    <source>
        <dbReference type="SAM" id="MobiDB-lite"/>
    </source>
</evidence>
<dbReference type="PIRSF" id="PIRSF010260">
    <property type="entry name" value="UCP010260"/>
    <property type="match status" value="1"/>
</dbReference>
<gene>
    <name evidence="3" type="ORF">ACFFIA_26855</name>
</gene>
<dbReference type="InterPro" id="IPR018960">
    <property type="entry name" value="DUF1990"/>
</dbReference>
<accession>A0ABV6M963</accession>
<organism evidence="3 4">
    <name type="scientific">Phytohabitans kaempferiae</name>
    <dbReference type="NCBI Taxonomy" id="1620943"/>
    <lineage>
        <taxon>Bacteria</taxon>
        <taxon>Bacillati</taxon>
        <taxon>Actinomycetota</taxon>
        <taxon>Actinomycetes</taxon>
        <taxon>Micromonosporales</taxon>
        <taxon>Micromonosporaceae</taxon>
    </lineage>
</organism>
<comment type="caution">
    <text evidence="3">The sequence shown here is derived from an EMBL/GenBank/DDBJ whole genome shotgun (WGS) entry which is preliminary data.</text>
</comment>
<dbReference type="Proteomes" id="UP001589867">
    <property type="component" value="Unassembled WGS sequence"/>
</dbReference>
<name>A0ABV6M963_9ACTN</name>
<feature type="domain" description="DUF1990" evidence="2">
    <location>
        <begin position="8"/>
        <end position="161"/>
    </location>
</feature>
<sequence length="181" mass="19304">MTDATPTTYPEVGHTRRGPLPAGYRHMRHRTRLGAGDAVFAVAAQAVLSWRMHRAMRVGIDPSAPRADAGVTVVTRPGVGPLRLTAPCVVVWAEDGPERAGFGYGTTAGHPFSGEEAFVVTRDADGSVWLDVVSFSRPAQPWVRLAGPAAPWFQRAYAAWCGVTLRRLLKHAAPAPGEAAA</sequence>